<organism evidence="5 6">
    <name type="scientific">Steinernema hermaphroditum</name>
    <dbReference type="NCBI Taxonomy" id="289476"/>
    <lineage>
        <taxon>Eukaryota</taxon>
        <taxon>Metazoa</taxon>
        <taxon>Ecdysozoa</taxon>
        <taxon>Nematoda</taxon>
        <taxon>Chromadorea</taxon>
        <taxon>Rhabditida</taxon>
        <taxon>Tylenchina</taxon>
        <taxon>Panagrolaimomorpha</taxon>
        <taxon>Strongyloidoidea</taxon>
        <taxon>Steinernematidae</taxon>
        <taxon>Steinernema</taxon>
    </lineage>
</organism>
<proteinExistence type="inferred from homology"/>
<comment type="caution">
    <text evidence="5">The sequence shown here is derived from an EMBL/GenBank/DDBJ whole genome shotgun (WGS) entry which is preliminary data.</text>
</comment>
<name>A0AA39HYG6_9BILA</name>
<dbReference type="SUPFAM" id="SSF49764">
    <property type="entry name" value="HSP20-like chaperones"/>
    <property type="match status" value="1"/>
</dbReference>
<evidence type="ECO:0000256" key="3">
    <source>
        <dbReference type="SAM" id="MobiDB-lite"/>
    </source>
</evidence>
<dbReference type="PROSITE" id="PS01031">
    <property type="entry name" value="SHSP"/>
    <property type="match status" value="1"/>
</dbReference>
<dbReference type="InterPro" id="IPR008978">
    <property type="entry name" value="HSP20-like_chaperone"/>
</dbReference>
<evidence type="ECO:0000259" key="4">
    <source>
        <dbReference type="PROSITE" id="PS01031"/>
    </source>
</evidence>
<feature type="region of interest" description="Disordered" evidence="3">
    <location>
        <begin position="66"/>
        <end position="85"/>
    </location>
</feature>
<reference evidence="5" key="1">
    <citation type="submission" date="2023-06" db="EMBL/GenBank/DDBJ databases">
        <title>Genomic analysis of the entomopathogenic nematode Steinernema hermaphroditum.</title>
        <authorList>
            <person name="Schwarz E.M."/>
            <person name="Heppert J.K."/>
            <person name="Baniya A."/>
            <person name="Schwartz H.T."/>
            <person name="Tan C.-H."/>
            <person name="Antoshechkin I."/>
            <person name="Sternberg P.W."/>
            <person name="Goodrich-Blair H."/>
            <person name="Dillman A.R."/>
        </authorList>
    </citation>
    <scope>NUCLEOTIDE SEQUENCE</scope>
    <source>
        <strain evidence="5">PS9179</strain>
        <tissue evidence="5">Whole animal</tissue>
    </source>
</reference>
<gene>
    <name evidence="5" type="ORF">QR680_006614</name>
</gene>
<keyword evidence="6" id="KW-1185">Reference proteome</keyword>
<evidence type="ECO:0000256" key="1">
    <source>
        <dbReference type="PROSITE-ProRule" id="PRU00285"/>
    </source>
</evidence>
<feature type="compositionally biased region" description="Basic and acidic residues" evidence="3">
    <location>
        <begin position="69"/>
        <end position="85"/>
    </location>
</feature>
<evidence type="ECO:0000313" key="5">
    <source>
        <dbReference type="EMBL" id="KAK0413124.1"/>
    </source>
</evidence>
<dbReference type="Gene3D" id="2.60.40.790">
    <property type="match status" value="1"/>
</dbReference>
<evidence type="ECO:0000313" key="6">
    <source>
        <dbReference type="Proteomes" id="UP001175271"/>
    </source>
</evidence>
<sequence>MERKQFRRMSSTDWEIATCADPTSFASVKDTNSLFSVKIDLGAFEPIFDPEEIDVCIFEHDVQINASKENPDDPNHAKRELHRQYHMPDDVDLSTVRLQRTGKTVKVDAKKQSLGMGKPVSYNIVDVKNRREFQKPSF</sequence>
<accession>A0AA39HYG6</accession>
<dbReference type="Pfam" id="PF00011">
    <property type="entry name" value="HSP20"/>
    <property type="match status" value="1"/>
</dbReference>
<protein>
    <recommendedName>
        <fullName evidence="4">SHSP domain-containing protein</fullName>
    </recommendedName>
</protein>
<evidence type="ECO:0000256" key="2">
    <source>
        <dbReference type="RuleBase" id="RU003616"/>
    </source>
</evidence>
<feature type="domain" description="SHSP" evidence="4">
    <location>
        <begin position="15"/>
        <end position="128"/>
    </location>
</feature>
<dbReference type="EMBL" id="JAUCMV010000003">
    <property type="protein sequence ID" value="KAK0413124.1"/>
    <property type="molecule type" value="Genomic_DNA"/>
</dbReference>
<dbReference type="InterPro" id="IPR002068">
    <property type="entry name" value="A-crystallin/Hsp20_dom"/>
</dbReference>
<dbReference type="Proteomes" id="UP001175271">
    <property type="component" value="Unassembled WGS sequence"/>
</dbReference>
<comment type="similarity">
    <text evidence="1 2">Belongs to the small heat shock protein (HSP20) family.</text>
</comment>
<dbReference type="AlphaFoldDB" id="A0AA39HYG6"/>